<dbReference type="SMART" id="SM00418">
    <property type="entry name" value="HTH_ARSR"/>
    <property type="match status" value="1"/>
</dbReference>
<dbReference type="Proteomes" id="UP000182977">
    <property type="component" value="Chromosome I"/>
</dbReference>
<evidence type="ECO:0000256" key="2">
    <source>
        <dbReference type="ARBA" id="ARBA00023125"/>
    </source>
</evidence>
<dbReference type="OrthoDB" id="9798835at2"/>
<dbReference type="InterPro" id="IPR036388">
    <property type="entry name" value="WH-like_DNA-bd_sf"/>
</dbReference>
<evidence type="ECO:0000313" key="6">
    <source>
        <dbReference type="Proteomes" id="UP000182977"/>
    </source>
</evidence>
<dbReference type="NCBIfam" id="NF033788">
    <property type="entry name" value="HTH_metalloreg"/>
    <property type="match status" value="1"/>
</dbReference>
<dbReference type="Pfam" id="PF01022">
    <property type="entry name" value="HTH_5"/>
    <property type="match status" value="1"/>
</dbReference>
<dbReference type="RefSeq" id="WP_046770017.1">
    <property type="nucleotide sequence ID" value="NZ_LBMC01000018.1"/>
</dbReference>
<dbReference type="GO" id="GO:0003677">
    <property type="term" value="F:DNA binding"/>
    <property type="evidence" value="ECO:0007669"/>
    <property type="project" value="UniProtKB-KW"/>
</dbReference>
<dbReference type="PRINTS" id="PR00778">
    <property type="entry name" value="HTHARSR"/>
</dbReference>
<dbReference type="InterPro" id="IPR011991">
    <property type="entry name" value="ArsR-like_HTH"/>
</dbReference>
<name>A0A1H2KZT7_9ACTN</name>
<accession>A0A1H2KZT7</accession>
<dbReference type="SUPFAM" id="SSF46785">
    <property type="entry name" value="Winged helix' DNA-binding domain"/>
    <property type="match status" value="1"/>
</dbReference>
<dbReference type="InterPro" id="IPR051081">
    <property type="entry name" value="HTH_MetalResp_TranReg"/>
</dbReference>
<evidence type="ECO:0000259" key="4">
    <source>
        <dbReference type="PROSITE" id="PS50987"/>
    </source>
</evidence>
<dbReference type="PANTHER" id="PTHR33154">
    <property type="entry name" value="TRANSCRIPTIONAL REGULATOR, ARSR FAMILY"/>
    <property type="match status" value="1"/>
</dbReference>
<sequence length="121" mass="12811">MTTATISPTAPAKARALPVLNDCCTPTSAISDDDASLLAGMFKALADPARVKILSMLLNADEVCACDFSASIGKTAATTSHHLKLLRDAGLITGDRRGTWVNYRVIPERLTAIRDALTLDP</sequence>
<dbReference type="PROSITE" id="PS50987">
    <property type="entry name" value="HTH_ARSR_2"/>
    <property type="match status" value="1"/>
</dbReference>
<protein>
    <submittedName>
        <fullName evidence="5">Transcriptional regulator, ArsR family</fullName>
    </submittedName>
</protein>
<evidence type="ECO:0000256" key="3">
    <source>
        <dbReference type="ARBA" id="ARBA00023163"/>
    </source>
</evidence>
<evidence type="ECO:0000256" key="1">
    <source>
        <dbReference type="ARBA" id="ARBA00023015"/>
    </source>
</evidence>
<dbReference type="PANTHER" id="PTHR33154:SF18">
    <property type="entry name" value="ARSENICAL RESISTANCE OPERON REPRESSOR"/>
    <property type="match status" value="1"/>
</dbReference>
<dbReference type="InterPro" id="IPR036390">
    <property type="entry name" value="WH_DNA-bd_sf"/>
</dbReference>
<dbReference type="STRING" id="419479.SAMN04488563_4621"/>
<proteinExistence type="predicted"/>
<keyword evidence="6" id="KW-1185">Reference proteome</keyword>
<dbReference type="Gene3D" id="1.10.10.10">
    <property type="entry name" value="Winged helix-like DNA-binding domain superfamily/Winged helix DNA-binding domain"/>
    <property type="match status" value="1"/>
</dbReference>
<keyword evidence="3" id="KW-0804">Transcription</keyword>
<evidence type="ECO:0000313" key="5">
    <source>
        <dbReference type="EMBL" id="SDU73851.1"/>
    </source>
</evidence>
<dbReference type="InterPro" id="IPR001845">
    <property type="entry name" value="HTH_ArsR_DNA-bd_dom"/>
</dbReference>
<keyword evidence="2" id="KW-0238">DNA-binding</keyword>
<reference evidence="6" key="1">
    <citation type="submission" date="2016-10" db="EMBL/GenBank/DDBJ databases">
        <authorList>
            <person name="Varghese N."/>
            <person name="Submissions S."/>
        </authorList>
    </citation>
    <scope>NUCLEOTIDE SEQUENCE [LARGE SCALE GENOMIC DNA]</scope>
    <source>
        <strain evidence="6">DSM 45079</strain>
    </source>
</reference>
<dbReference type="AlphaFoldDB" id="A0A1H2KZT7"/>
<keyword evidence="1" id="KW-0805">Transcription regulation</keyword>
<dbReference type="GO" id="GO:0003700">
    <property type="term" value="F:DNA-binding transcription factor activity"/>
    <property type="evidence" value="ECO:0007669"/>
    <property type="project" value="InterPro"/>
</dbReference>
<feature type="domain" description="HTH arsR-type" evidence="4">
    <location>
        <begin position="30"/>
        <end position="121"/>
    </location>
</feature>
<dbReference type="CDD" id="cd00090">
    <property type="entry name" value="HTH_ARSR"/>
    <property type="match status" value="1"/>
</dbReference>
<dbReference type="EMBL" id="LT629791">
    <property type="protein sequence ID" value="SDU73851.1"/>
    <property type="molecule type" value="Genomic_DNA"/>
</dbReference>
<organism evidence="5 6">
    <name type="scientific">Jiangella alkaliphila</name>
    <dbReference type="NCBI Taxonomy" id="419479"/>
    <lineage>
        <taxon>Bacteria</taxon>
        <taxon>Bacillati</taxon>
        <taxon>Actinomycetota</taxon>
        <taxon>Actinomycetes</taxon>
        <taxon>Jiangellales</taxon>
        <taxon>Jiangellaceae</taxon>
        <taxon>Jiangella</taxon>
    </lineage>
</organism>
<gene>
    <name evidence="5" type="ORF">SAMN04488563_4621</name>
</gene>